<dbReference type="EMBL" id="BGZK01001611">
    <property type="protein sequence ID" value="GBP83254.1"/>
    <property type="molecule type" value="Genomic_DNA"/>
</dbReference>
<evidence type="ECO:0000256" key="1">
    <source>
        <dbReference type="SAM" id="MobiDB-lite"/>
    </source>
</evidence>
<keyword evidence="3" id="KW-1185">Reference proteome</keyword>
<protein>
    <submittedName>
        <fullName evidence="2">Uncharacterized protein</fullName>
    </submittedName>
</protein>
<organism evidence="2 3">
    <name type="scientific">Eumeta variegata</name>
    <name type="common">Bagworm moth</name>
    <name type="synonym">Eumeta japonica</name>
    <dbReference type="NCBI Taxonomy" id="151549"/>
    <lineage>
        <taxon>Eukaryota</taxon>
        <taxon>Metazoa</taxon>
        <taxon>Ecdysozoa</taxon>
        <taxon>Arthropoda</taxon>
        <taxon>Hexapoda</taxon>
        <taxon>Insecta</taxon>
        <taxon>Pterygota</taxon>
        <taxon>Neoptera</taxon>
        <taxon>Endopterygota</taxon>
        <taxon>Lepidoptera</taxon>
        <taxon>Glossata</taxon>
        <taxon>Ditrysia</taxon>
        <taxon>Tineoidea</taxon>
        <taxon>Psychidae</taxon>
        <taxon>Oiketicinae</taxon>
        <taxon>Eumeta</taxon>
    </lineage>
</organism>
<accession>A0A4C1Z820</accession>
<gene>
    <name evidence="2" type="ORF">EVAR_52055_1</name>
</gene>
<comment type="caution">
    <text evidence="2">The sequence shown here is derived from an EMBL/GenBank/DDBJ whole genome shotgun (WGS) entry which is preliminary data.</text>
</comment>
<feature type="region of interest" description="Disordered" evidence="1">
    <location>
        <begin position="23"/>
        <end position="50"/>
    </location>
</feature>
<evidence type="ECO:0000313" key="3">
    <source>
        <dbReference type="Proteomes" id="UP000299102"/>
    </source>
</evidence>
<reference evidence="2 3" key="1">
    <citation type="journal article" date="2019" name="Commun. Biol.">
        <title>The bagworm genome reveals a unique fibroin gene that provides high tensile strength.</title>
        <authorList>
            <person name="Kono N."/>
            <person name="Nakamura H."/>
            <person name="Ohtoshi R."/>
            <person name="Tomita M."/>
            <person name="Numata K."/>
            <person name="Arakawa K."/>
        </authorList>
    </citation>
    <scope>NUCLEOTIDE SEQUENCE [LARGE SCALE GENOMIC DNA]</scope>
</reference>
<evidence type="ECO:0000313" key="2">
    <source>
        <dbReference type="EMBL" id="GBP83254.1"/>
    </source>
</evidence>
<dbReference type="Proteomes" id="UP000299102">
    <property type="component" value="Unassembled WGS sequence"/>
</dbReference>
<sequence>MGPRTGRPPRQLSTRPRNAAFTFLTPATPGAGAAAGGVTQRARRQPARPATRLSGNEQMYKYYLSANISRDPGDGDAGRVVAPKLGNLMDGRRHHPSNYKGSCVVAD</sequence>
<name>A0A4C1Z820_EUMVA</name>
<feature type="compositionally biased region" description="Low complexity" evidence="1">
    <location>
        <begin position="25"/>
        <end position="40"/>
    </location>
</feature>
<proteinExistence type="predicted"/>
<dbReference type="AlphaFoldDB" id="A0A4C1Z820"/>